<keyword evidence="2 5" id="KW-0812">Transmembrane</keyword>
<gene>
    <name evidence="6" type="ordered locus">MROS_0672</name>
</gene>
<dbReference type="eggNOG" id="COG2020">
    <property type="taxonomic scope" value="Bacteria"/>
</dbReference>
<feature type="transmembrane region" description="Helical" evidence="5">
    <location>
        <begin position="75"/>
        <end position="94"/>
    </location>
</feature>
<sequence length="195" mass="22005">MDAISILVLINLIVSTSANWGGARKGLKTSITKATELPVTYLQKIPPNVSALVFVLIILSFFGVGILNDYADEKYLYIRTIGLLLYVVFSWLQIKSYKTLGDYYTQDIAILKNHQLVTKGPYKFIRHPQYLSQILSDLGAGLALGSFLIVPIALLLELPLFVLRAGLEDKLLEKRFGEEYLNYKKSTPFMIPFIR</sequence>
<evidence type="ECO:0000256" key="4">
    <source>
        <dbReference type="ARBA" id="ARBA00023136"/>
    </source>
</evidence>
<dbReference type="OrthoDB" id="9809773at2"/>
<dbReference type="GO" id="GO:0012505">
    <property type="term" value="C:endomembrane system"/>
    <property type="evidence" value="ECO:0007669"/>
    <property type="project" value="UniProtKB-SubCell"/>
</dbReference>
<dbReference type="RefSeq" id="WP_014855352.1">
    <property type="nucleotide sequence ID" value="NC_018178.1"/>
</dbReference>
<name>I6Z468_MELRP</name>
<organism evidence="6 7">
    <name type="scientific">Melioribacter roseus (strain DSM 23840 / JCM 17771 / VKM B-2668 / P3M-2)</name>
    <dbReference type="NCBI Taxonomy" id="1191523"/>
    <lineage>
        <taxon>Bacteria</taxon>
        <taxon>Pseudomonadati</taxon>
        <taxon>Ignavibacteriota</taxon>
        <taxon>Ignavibacteria</taxon>
        <taxon>Ignavibacteriales</taxon>
        <taxon>Melioribacteraceae</taxon>
        <taxon>Melioribacter</taxon>
    </lineage>
</organism>
<evidence type="ECO:0000256" key="2">
    <source>
        <dbReference type="ARBA" id="ARBA00022692"/>
    </source>
</evidence>
<comment type="subcellular location">
    <subcellularLocation>
        <location evidence="1">Endomembrane system</location>
        <topology evidence="1">Multi-pass membrane protein</topology>
    </subcellularLocation>
</comment>
<dbReference type="Gene3D" id="1.20.120.1630">
    <property type="match status" value="1"/>
</dbReference>
<dbReference type="Pfam" id="PF04191">
    <property type="entry name" value="PEMT"/>
    <property type="match status" value="1"/>
</dbReference>
<dbReference type="InterPro" id="IPR007318">
    <property type="entry name" value="Phopholipid_MeTrfase"/>
</dbReference>
<dbReference type="KEGG" id="mro:MROS_0672"/>
<protein>
    <submittedName>
        <fullName evidence="6">Putative isoprenylcysteine carboxyl methyltransferase</fullName>
    </submittedName>
</protein>
<proteinExistence type="predicted"/>
<evidence type="ECO:0000313" key="6">
    <source>
        <dbReference type="EMBL" id="AFN73915.1"/>
    </source>
</evidence>
<dbReference type="EMBL" id="CP003557">
    <property type="protein sequence ID" value="AFN73915.1"/>
    <property type="molecule type" value="Genomic_DNA"/>
</dbReference>
<dbReference type="STRING" id="1191523.MROS_0672"/>
<keyword evidence="3 5" id="KW-1133">Transmembrane helix</keyword>
<dbReference type="InterPro" id="IPR052527">
    <property type="entry name" value="Metal_cation-efflux_comp"/>
</dbReference>
<dbReference type="PANTHER" id="PTHR43847">
    <property type="entry name" value="BLL3993 PROTEIN"/>
    <property type="match status" value="1"/>
</dbReference>
<dbReference type="HOGENOM" id="CLU_065200_1_3_10"/>
<evidence type="ECO:0000256" key="3">
    <source>
        <dbReference type="ARBA" id="ARBA00022989"/>
    </source>
</evidence>
<dbReference type="Proteomes" id="UP000009011">
    <property type="component" value="Chromosome"/>
</dbReference>
<feature type="transmembrane region" description="Helical" evidence="5">
    <location>
        <begin position="138"/>
        <end position="163"/>
    </location>
</feature>
<keyword evidence="6" id="KW-0489">Methyltransferase</keyword>
<evidence type="ECO:0000256" key="1">
    <source>
        <dbReference type="ARBA" id="ARBA00004127"/>
    </source>
</evidence>
<evidence type="ECO:0000256" key="5">
    <source>
        <dbReference type="SAM" id="Phobius"/>
    </source>
</evidence>
<feature type="transmembrane region" description="Helical" evidence="5">
    <location>
        <begin position="49"/>
        <end position="68"/>
    </location>
</feature>
<dbReference type="AlphaFoldDB" id="I6Z468"/>
<evidence type="ECO:0000313" key="7">
    <source>
        <dbReference type="Proteomes" id="UP000009011"/>
    </source>
</evidence>
<accession>I6Z468</accession>
<dbReference type="GO" id="GO:0008168">
    <property type="term" value="F:methyltransferase activity"/>
    <property type="evidence" value="ECO:0007669"/>
    <property type="project" value="UniProtKB-KW"/>
</dbReference>
<dbReference type="PANTHER" id="PTHR43847:SF1">
    <property type="entry name" value="BLL3993 PROTEIN"/>
    <property type="match status" value="1"/>
</dbReference>
<keyword evidence="4 5" id="KW-0472">Membrane</keyword>
<keyword evidence="7" id="KW-1185">Reference proteome</keyword>
<reference evidence="6 7" key="1">
    <citation type="journal article" date="2013" name="PLoS ONE">
        <title>Genomic analysis of Melioribacter roseus, facultatively anaerobic organotrophic bacterium representing a novel deep lineage within Bacteriodetes/Chlorobi group.</title>
        <authorList>
            <person name="Kadnikov V.V."/>
            <person name="Mardanov A.V."/>
            <person name="Podosokorskaya O.A."/>
            <person name="Gavrilov S.N."/>
            <person name="Kublanov I.V."/>
            <person name="Beletsky A.V."/>
            <person name="Bonch-Osmolovskaya E.A."/>
            <person name="Ravin N.V."/>
        </authorList>
    </citation>
    <scope>NUCLEOTIDE SEQUENCE [LARGE SCALE GENOMIC DNA]</scope>
    <source>
        <strain evidence="7">JCM 17771 / P3M-2</strain>
    </source>
</reference>
<dbReference type="GO" id="GO:0032259">
    <property type="term" value="P:methylation"/>
    <property type="evidence" value="ECO:0007669"/>
    <property type="project" value="UniProtKB-KW"/>
</dbReference>
<keyword evidence="6" id="KW-0808">Transferase</keyword>